<dbReference type="AlphaFoldDB" id="C2M8Z9"/>
<reference evidence="1 2" key="1">
    <citation type="submission" date="2009-04" db="EMBL/GenBank/DDBJ databases">
        <authorList>
            <person name="Sebastian Y."/>
            <person name="Madupu R."/>
            <person name="Durkin A.S."/>
            <person name="Torralba M."/>
            <person name="Methe B."/>
            <person name="Sutton G.G."/>
            <person name="Strausberg R.L."/>
            <person name="Nelson K.E."/>
        </authorList>
    </citation>
    <scope>NUCLEOTIDE SEQUENCE [LARGE SCALE GENOMIC DNA]</scope>
    <source>
        <strain evidence="1 2">60-3</strain>
    </source>
</reference>
<dbReference type="EMBL" id="ACLR01000001">
    <property type="protein sequence ID" value="EEK17813.1"/>
    <property type="molecule type" value="Genomic_DNA"/>
</dbReference>
<dbReference type="Proteomes" id="UP000003303">
    <property type="component" value="Unassembled WGS sequence"/>
</dbReference>
<name>C2M8Z9_9PORP</name>
<proteinExistence type="predicted"/>
<keyword evidence="2" id="KW-1185">Reference proteome</keyword>
<dbReference type="RefSeq" id="WP_007364405.1">
    <property type="nucleotide sequence ID" value="NZ_ACLR01000001.1"/>
</dbReference>
<sequence length="217" mass="24740">MVVLPTAYAPSVAYMSYLLDSSTRIEAHEYYQKQTYRNRCAIVGAEGVMKLSIPVLAGSSQQCPVQSVQIAEHDNWRHKHWYTIETCYGASPYYEYYAPDLAPLYLDKERRSTSLYQHNQRLIMRICQLIHLPYQWQETEQYVGTSAGVCSQILPPITTDSTATQETIASVPYYQVFARSLGFVANLSILDLLFNMGPESLLVLRQLHDQLSGNSLR</sequence>
<dbReference type="STRING" id="596327.PORUE0001_0584"/>
<dbReference type="InterPro" id="IPR014985">
    <property type="entry name" value="WbqC"/>
</dbReference>
<dbReference type="Pfam" id="PF08889">
    <property type="entry name" value="WbqC"/>
    <property type="match status" value="1"/>
</dbReference>
<evidence type="ECO:0000313" key="2">
    <source>
        <dbReference type="Proteomes" id="UP000003303"/>
    </source>
</evidence>
<evidence type="ECO:0000313" key="1">
    <source>
        <dbReference type="EMBL" id="EEK17813.1"/>
    </source>
</evidence>
<comment type="caution">
    <text evidence="1">The sequence shown here is derived from an EMBL/GenBank/DDBJ whole genome shotgun (WGS) entry which is preliminary data.</text>
</comment>
<protein>
    <submittedName>
        <fullName evidence="1">WbqC-like protein</fullName>
    </submittedName>
</protein>
<organism evidence="1 2">
    <name type="scientific">Porphyromonas uenonis 60-3</name>
    <dbReference type="NCBI Taxonomy" id="596327"/>
    <lineage>
        <taxon>Bacteria</taxon>
        <taxon>Pseudomonadati</taxon>
        <taxon>Bacteroidota</taxon>
        <taxon>Bacteroidia</taxon>
        <taxon>Bacteroidales</taxon>
        <taxon>Porphyromonadaceae</taxon>
        <taxon>Porphyromonas</taxon>
    </lineage>
</organism>
<gene>
    <name evidence="1" type="ORF">PORUE0001_0584</name>
</gene>
<accession>C2M8Z9</accession>
<dbReference type="eggNOG" id="COG0224">
    <property type="taxonomic scope" value="Bacteria"/>
</dbReference>
<dbReference type="OrthoDB" id="1523452at2"/>